<reference evidence="1 2" key="1">
    <citation type="submission" date="2012-05" db="EMBL/GenBank/DDBJ databases">
        <authorList>
            <person name="Weinstock G."/>
            <person name="Sodergren E."/>
            <person name="Lobos E.A."/>
            <person name="Fulton L."/>
            <person name="Fulton R."/>
            <person name="Courtney L."/>
            <person name="Fronick C."/>
            <person name="O'Laughlin M."/>
            <person name="Godfrey J."/>
            <person name="Wilson R.M."/>
            <person name="Miner T."/>
            <person name="Farmer C."/>
            <person name="Delehaunty K."/>
            <person name="Cordes M."/>
            <person name="Minx P."/>
            <person name="Tomlinson C."/>
            <person name="Chen J."/>
            <person name="Wollam A."/>
            <person name="Pepin K.H."/>
            <person name="Bhonagiri V."/>
            <person name="Zhang X."/>
            <person name="Suruliraj S."/>
            <person name="Warren W."/>
            <person name="Mitreva M."/>
            <person name="Mardis E.R."/>
            <person name="Wilson R.K."/>
        </authorList>
    </citation>
    <scope>NUCLEOTIDE SEQUENCE [LARGE SCALE GENOMIC DNA]</scope>
    <source>
        <strain evidence="1 2">DSM 1785</strain>
    </source>
</reference>
<dbReference type="RefSeq" id="WP_005216415.1">
    <property type="nucleotide sequence ID" value="NZ_KB291716.1"/>
</dbReference>
<evidence type="ECO:0000313" key="1">
    <source>
        <dbReference type="EMBL" id="EKY22123.1"/>
    </source>
</evidence>
<gene>
    <name evidence="1" type="ORF">HMPREF0216_03453</name>
</gene>
<dbReference type="Proteomes" id="UP000010420">
    <property type="component" value="Unassembled WGS sequence"/>
</dbReference>
<comment type="caution">
    <text evidence="1">The sequence shown here is derived from an EMBL/GenBank/DDBJ whole genome shotgun (WGS) entry which is preliminary data.</text>
</comment>
<dbReference type="eggNOG" id="ENOG5030GAK">
    <property type="taxonomic scope" value="Bacteria"/>
</dbReference>
<dbReference type="PATRIC" id="fig|545697.3.peg.3376"/>
<dbReference type="PROSITE" id="PS51257">
    <property type="entry name" value="PROKAR_LIPOPROTEIN"/>
    <property type="match status" value="1"/>
</dbReference>
<sequence length="262" mass="28958">MKKYRKKISALFSIMLVLFLVGCSKEIVRVKAPTAEEALSLFNKYNVDNNIEEMVKLYSDVYVDAIGYSTNQIIKIMKNNRKDVEINAATIESLEAVDDNTQKANVSITAIVNGEESTESYTYAVLKEGDGWAVSPDGIIGCMNFDVPVSKSKELNLNLVKEIINFTGGIIRVDVVNNSSNDVIFGTNDAKTEVLVETTEGTYKNTLEQSATVNKRSRSSFMSSIDGIKGEIQKVTVTNIYDADKDGNAIDTTKRDIIVYSK</sequence>
<proteinExistence type="predicted"/>
<dbReference type="OrthoDB" id="1930250at2"/>
<accession>L1Q2C0</accession>
<dbReference type="EMBL" id="AMEZ01000136">
    <property type="protein sequence ID" value="EKY22123.1"/>
    <property type="molecule type" value="Genomic_DNA"/>
</dbReference>
<dbReference type="HOGENOM" id="CLU_1060514_0_0_9"/>
<organism evidence="1 2">
    <name type="scientific">Clostridium celatum DSM 1785</name>
    <dbReference type="NCBI Taxonomy" id="545697"/>
    <lineage>
        <taxon>Bacteria</taxon>
        <taxon>Bacillati</taxon>
        <taxon>Bacillota</taxon>
        <taxon>Clostridia</taxon>
        <taxon>Eubacteriales</taxon>
        <taxon>Clostridiaceae</taxon>
        <taxon>Clostridium</taxon>
    </lineage>
</organism>
<keyword evidence="2" id="KW-1185">Reference proteome</keyword>
<dbReference type="AlphaFoldDB" id="L1Q2C0"/>
<name>L1Q2C0_9CLOT</name>
<dbReference type="STRING" id="545697.HMPREF0216_03453"/>
<protein>
    <submittedName>
        <fullName evidence="1">Uncharacterized protein</fullName>
    </submittedName>
</protein>
<evidence type="ECO:0000313" key="2">
    <source>
        <dbReference type="Proteomes" id="UP000010420"/>
    </source>
</evidence>